<dbReference type="SMART" id="SM00065">
    <property type="entry name" value="GAF"/>
    <property type="match status" value="1"/>
</dbReference>
<dbReference type="SUPFAM" id="SSF55781">
    <property type="entry name" value="GAF domain-like"/>
    <property type="match status" value="2"/>
</dbReference>
<proteinExistence type="predicted"/>
<dbReference type="GO" id="GO:0043709">
    <property type="term" value="P:cell adhesion involved in single-species biofilm formation"/>
    <property type="evidence" value="ECO:0007669"/>
    <property type="project" value="TreeGrafter"/>
</dbReference>
<dbReference type="InterPro" id="IPR043128">
    <property type="entry name" value="Rev_trsase/Diguanyl_cyclase"/>
</dbReference>
<feature type="domain" description="GGDEF" evidence="1">
    <location>
        <begin position="531"/>
        <end position="660"/>
    </location>
</feature>
<dbReference type="InterPro" id="IPR050469">
    <property type="entry name" value="Diguanylate_Cyclase"/>
</dbReference>
<dbReference type="Gene3D" id="3.30.450.40">
    <property type="match status" value="2"/>
</dbReference>
<comment type="caution">
    <text evidence="2">The sequence shown here is derived from an EMBL/GenBank/DDBJ whole genome shotgun (WGS) entry which is preliminary data.</text>
</comment>
<dbReference type="Pfam" id="PF13185">
    <property type="entry name" value="GAF_2"/>
    <property type="match status" value="1"/>
</dbReference>
<dbReference type="PANTHER" id="PTHR45138:SF9">
    <property type="entry name" value="DIGUANYLATE CYCLASE DGCM-RELATED"/>
    <property type="match status" value="1"/>
</dbReference>
<dbReference type="PROSITE" id="PS50887">
    <property type="entry name" value="GGDEF"/>
    <property type="match status" value="1"/>
</dbReference>
<dbReference type="GO" id="GO:1902201">
    <property type="term" value="P:negative regulation of bacterial-type flagellum-dependent cell motility"/>
    <property type="evidence" value="ECO:0007669"/>
    <property type="project" value="TreeGrafter"/>
</dbReference>
<sequence>MSEHHQDFSRHQSLFQTNIEVASPIESSDLWLKEMDITEYDLSYIREVIQQSFEDWRKETGSLPLSKHSLWAVIDYEGAYASGEETVYSLLEGPHAGLLQHCLLSHELVYDVIEHEDFPMYKGQVLCVVPILSRSGQLVISVLACVLPRHISESSGLDAVEATALHYHSCFFRHYEYIFVSDVMKIQKNAEREASRRSILFQIMQRMHDQIDVDTVLTEVIDSIAVLYPSIQLSLLMSQDHQYSNPKVKTLVFHPWGEDICVRAFMDGRLIIQDCKEAGEEDMVEISIPLGGKQGIYGVFHLKMTRDFQEDLDLQLITMVIDTAGNAFENAKLYEQSNLLIHELRLINELTQRLNQSLQLADIYQFASEELLNIFNADYCCFLQFNEERNVLEVVSCNEPSLSKDIFNKDYGFGGLVLEKKEPVILSDYHLNTKVSSKLMEVTGSQSLIATPLTVNGTVMGAILLTHRSPHFFSYDNYRLLQTLASHIGLSVSNALLHAELRRMASRDMLTDMYARHYLDEAIQDYQTNDFCGSLIVVDIDQFKQVNDTYGHQKGDKILKQVSEIVKTSIRPVDIPARWGGEELAVYLPQMGVHQAMKVAEVIRTRVAQETDPEVTVSSGIAEWCIIDDNVSVDSLFYRADMALYRAKNSGRNQIQIEEITDKRAYLC</sequence>
<dbReference type="Gene3D" id="3.30.70.270">
    <property type="match status" value="1"/>
</dbReference>
<dbReference type="NCBIfam" id="TIGR00254">
    <property type="entry name" value="GGDEF"/>
    <property type="match status" value="1"/>
</dbReference>
<dbReference type="GO" id="GO:0005886">
    <property type="term" value="C:plasma membrane"/>
    <property type="evidence" value="ECO:0007669"/>
    <property type="project" value="TreeGrafter"/>
</dbReference>
<dbReference type="SUPFAM" id="SSF55073">
    <property type="entry name" value="Nucleotide cyclase"/>
    <property type="match status" value="1"/>
</dbReference>
<dbReference type="RefSeq" id="WP_244721784.1">
    <property type="nucleotide sequence ID" value="NZ_JALIRP010000002.1"/>
</dbReference>
<gene>
    <name evidence="2" type="ORF">MUG84_05975</name>
</gene>
<dbReference type="InterPro" id="IPR000160">
    <property type="entry name" value="GGDEF_dom"/>
</dbReference>
<dbReference type="AlphaFoldDB" id="A0A9X2B1J1"/>
<protein>
    <submittedName>
        <fullName evidence="2">Sensor domain-containing diguanylate cyclase</fullName>
    </submittedName>
</protein>
<dbReference type="SMART" id="SM00267">
    <property type="entry name" value="GGDEF"/>
    <property type="match status" value="1"/>
</dbReference>
<dbReference type="PANTHER" id="PTHR45138">
    <property type="entry name" value="REGULATORY COMPONENTS OF SENSORY TRANSDUCTION SYSTEM"/>
    <property type="match status" value="1"/>
</dbReference>
<name>A0A9X2B1J1_9BACL</name>
<organism evidence="2 3">
    <name type="scientific">Paenibacillus mangrovi</name>
    <dbReference type="NCBI Taxonomy" id="2931978"/>
    <lineage>
        <taxon>Bacteria</taxon>
        <taxon>Bacillati</taxon>
        <taxon>Bacillota</taxon>
        <taxon>Bacilli</taxon>
        <taxon>Bacillales</taxon>
        <taxon>Paenibacillaceae</taxon>
        <taxon>Paenibacillus</taxon>
    </lineage>
</organism>
<dbReference type="InterPro" id="IPR003018">
    <property type="entry name" value="GAF"/>
</dbReference>
<evidence type="ECO:0000259" key="1">
    <source>
        <dbReference type="PROSITE" id="PS50887"/>
    </source>
</evidence>
<dbReference type="GO" id="GO:0052621">
    <property type="term" value="F:diguanylate cyclase activity"/>
    <property type="evidence" value="ECO:0007669"/>
    <property type="project" value="TreeGrafter"/>
</dbReference>
<dbReference type="Proteomes" id="UP001139347">
    <property type="component" value="Unassembled WGS sequence"/>
</dbReference>
<keyword evidence="3" id="KW-1185">Reference proteome</keyword>
<dbReference type="EMBL" id="JALIRP010000002">
    <property type="protein sequence ID" value="MCJ8011296.1"/>
    <property type="molecule type" value="Genomic_DNA"/>
</dbReference>
<dbReference type="CDD" id="cd01949">
    <property type="entry name" value="GGDEF"/>
    <property type="match status" value="1"/>
</dbReference>
<evidence type="ECO:0000313" key="3">
    <source>
        <dbReference type="Proteomes" id="UP001139347"/>
    </source>
</evidence>
<dbReference type="InterPro" id="IPR029787">
    <property type="entry name" value="Nucleotide_cyclase"/>
</dbReference>
<dbReference type="Pfam" id="PF00990">
    <property type="entry name" value="GGDEF"/>
    <property type="match status" value="1"/>
</dbReference>
<dbReference type="FunFam" id="3.30.70.270:FF:000001">
    <property type="entry name" value="Diguanylate cyclase domain protein"/>
    <property type="match status" value="1"/>
</dbReference>
<dbReference type="InterPro" id="IPR029016">
    <property type="entry name" value="GAF-like_dom_sf"/>
</dbReference>
<reference evidence="2" key="1">
    <citation type="submission" date="2022-04" db="EMBL/GenBank/DDBJ databases">
        <title>Paenibacillus mangrovi sp. nov., a novel endophytic bacterium isolated from bark of Kandelia candel.</title>
        <authorList>
            <person name="Tuo L."/>
        </authorList>
    </citation>
    <scope>NUCLEOTIDE SEQUENCE</scope>
    <source>
        <strain evidence="2">KQZ6P-2</strain>
    </source>
</reference>
<evidence type="ECO:0000313" key="2">
    <source>
        <dbReference type="EMBL" id="MCJ8011296.1"/>
    </source>
</evidence>
<accession>A0A9X2B1J1</accession>